<organism evidence="1 2">
    <name type="scientific">Moraxella nonliquefaciens</name>
    <dbReference type="NCBI Taxonomy" id="478"/>
    <lineage>
        <taxon>Bacteria</taxon>
        <taxon>Pseudomonadati</taxon>
        <taxon>Pseudomonadota</taxon>
        <taxon>Gammaproteobacteria</taxon>
        <taxon>Moraxellales</taxon>
        <taxon>Moraxellaceae</taxon>
        <taxon>Moraxella</taxon>
    </lineage>
</organism>
<protein>
    <submittedName>
        <fullName evidence="1">Uncharacterized protein</fullName>
    </submittedName>
</protein>
<reference evidence="1 2" key="1">
    <citation type="submission" date="2016-06" db="EMBL/GenBank/DDBJ databases">
        <title>Draft genome of Moraxella nonliquefaciens CCUG 60284.</title>
        <authorList>
            <person name="Salva-Serra F."/>
            <person name="Engstrom-Jakobsson H."/>
            <person name="Thorell K."/>
            <person name="Gonzales-Siles L."/>
            <person name="Karlsson R."/>
            <person name="Boulund F."/>
            <person name="Engstrand L."/>
            <person name="Kristiansson E."/>
            <person name="Moore E."/>
        </authorList>
    </citation>
    <scope>NUCLEOTIDE SEQUENCE [LARGE SCALE GENOMIC DNA]</scope>
    <source>
        <strain evidence="1 2">CCUG 60284</strain>
    </source>
</reference>
<dbReference type="OrthoDB" id="7348899at2"/>
<dbReference type="Proteomes" id="UP000092671">
    <property type="component" value="Unassembled WGS sequence"/>
</dbReference>
<name>A0A1B8PM39_MORNO</name>
<dbReference type="Pfam" id="PF03013">
    <property type="entry name" value="Pyr_excise"/>
    <property type="match status" value="1"/>
</dbReference>
<gene>
    <name evidence="1" type="ORF">A9Z60_00545</name>
</gene>
<evidence type="ECO:0000313" key="2">
    <source>
        <dbReference type="Proteomes" id="UP000092671"/>
    </source>
</evidence>
<accession>A0A1B8PM39</accession>
<dbReference type="RefSeq" id="WP_066890669.1">
    <property type="nucleotide sequence ID" value="NZ_LZDN01000001.1"/>
</dbReference>
<proteinExistence type="predicted"/>
<comment type="caution">
    <text evidence="1">The sequence shown here is derived from an EMBL/GenBank/DDBJ whole genome shotgun (WGS) entry which is preliminary data.</text>
</comment>
<dbReference type="AlphaFoldDB" id="A0A1B8PM39"/>
<dbReference type="EMBL" id="LZDN01000001">
    <property type="protein sequence ID" value="OBX52211.1"/>
    <property type="molecule type" value="Genomic_DNA"/>
</dbReference>
<sequence length="164" mass="19219">MNIFYLDHDPIRCASFHGNKHVVKMVLEYAQLLCTAHHLTGNVLSDDEWAMLYKCTHQHHPCSLWVRLSKSHYDWLYQLFVALCDEYTHRYGKVHLTDQKLRHILANCPIMTDTPFIAPPKVMPDEYQSDDTLSAYRNYYRYAKADILAYTNRPIPNWLAVSGS</sequence>
<evidence type="ECO:0000313" key="1">
    <source>
        <dbReference type="EMBL" id="OBX52211.1"/>
    </source>
</evidence>
<dbReference type="InterPro" id="IPR004260">
    <property type="entry name" value="Pyr-dimer_DNA_glycosylase"/>
</dbReference>